<dbReference type="PROSITE" id="PS00237">
    <property type="entry name" value="G_PROTEIN_RECEP_F1_1"/>
    <property type="match status" value="1"/>
</dbReference>
<keyword evidence="6 11" id="KW-0297">G-protein coupled receptor</keyword>
<dbReference type="PANTHER" id="PTHR24248">
    <property type="entry name" value="ADRENERGIC RECEPTOR-RELATED G-PROTEIN COUPLED RECEPTOR"/>
    <property type="match status" value="1"/>
</dbReference>
<feature type="transmembrane region" description="Helical" evidence="13">
    <location>
        <begin position="70"/>
        <end position="94"/>
    </location>
</feature>
<keyword evidence="7 13" id="KW-0472">Membrane</keyword>
<evidence type="ECO:0000256" key="8">
    <source>
        <dbReference type="ARBA" id="ARBA00023170"/>
    </source>
</evidence>
<feature type="transmembrane region" description="Helical" evidence="13">
    <location>
        <begin position="191"/>
        <end position="215"/>
    </location>
</feature>
<evidence type="ECO:0000256" key="2">
    <source>
        <dbReference type="ARBA" id="ARBA00010663"/>
    </source>
</evidence>
<comment type="caution">
    <text evidence="15">The sequence shown here is derived from an EMBL/GenBank/DDBJ whole genome shotgun (WGS) entry which is preliminary data.</text>
</comment>
<evidence type="ECO:0000256" key="5">
    <source>
        <dbReference type="ARBA" id="ARBA00022989"/>
    </source>
</evidence>
<dbReference type="InterPro" id="IPR002002">
    <property type="entry name" value="Octopmn_rcpt"/>
</dbReference>
<dbReference type="InterPro" id="IPR000276">
    <property type="entry name" value="GPCR_Rhodpsn"/>
</dbReference>
<feature type="transmembrane region" description="Helical" evidence="13">
    <location>
        <begin position="370"/>
        <end position="393"/>
    </location>
</feature>
<evidence type="ECO:0000256" key="11">
    <source>
        <dbReference type="RuleBase" id="RU000688"/>
    </source>
</evidence>
<sequence>MANEEKLYNKSDVYTGAELVDYEISMSIPEALLLTLTFTGIILLTVTGNVMVIISIFIYRPLRSVQNMFLISLAVADITLAVIVMPIHLIYTILDKWIFGVHICEMWLTFDVLCCTASILNLCAIALDRYWAIHDPINYARKRTMRHVLFMISCVWVISALVSIPPLLGWNDWPEYFDENTPCKLSEEKGYVIYSACGTFYVPMVIMTIVYFKIYRTTRKRLRERAKASSAQIGLKSSQLSSSGMQDQKLLALPAEGNSSNLTTTEVDNASPSNSGSPISKAKKSNVKIKLNRESSDDFENNGAKADSGCENKNEIQKYWEEKQKISLSKERRAARVLGVVMGVFVACWLPYFIMYVANAFCSQCRISKGLFVFMTWLGYVNSSLNPVIYTIFNIDFRHSFHKLFCCQRI</sequence>
<feature type="transmembrane region" description="Helical" evidence="13">
    <location>
        <begin position="106"/>
        <end position="127"/>
    </location>
</feature>
<feature type="domain" description="G-protein coupled receptors family 1 profile" evidence="14">
    <location>
        <begin position="48"/>
        <end position="390"/>
    </location>
</feature>
<keyword evidence="5 13" id="KW-1133">Transmembrane helix</keyword>
<keyword evidence="9" id="KW-0325">Glycoprotein</keyword>
<keyword evidence="10 11" id="KW-0807">Transducer</keyword>
<dbReference type="EMBL" id="NCKU01001682">
    <property type="protein sequence ID" value="RWS11502.1"/>
    <property type="molecule type" value="Genomic_DNA"/>
</dbReference>
<feature type="transmembrane region" description="Helical" evidence="13">
    <location>
        <begin position="148"/>
        <end position="171"/>
    </location>
</feature>
<protein>
    <submittedName>
        <fullName evidence="15">G-protein coupled receptor-like protein</fullName>
    </submittedName>
</protein>
<evidence type="ECO:0000256" key="12">
    <source>
        <dbReference type="SAM" id="MobiDB-lite"/>
    </source>
</evidence>
<keyword evidence="3" id="KW-1003">Cell membrane</keyword>
<evidence type="ECO:0000256" key="6">
    <source>
        <dbReference type="ARBA" id="ARBA00023040"/>
    </source>
</evidence>
<comment type="similarity">
    <text evidence="2 11">Belongs to the G-protein coupled receptor 1 family.</text>
</comment>
<dbReference type="PROSITE" id="PS50262">
    <property type="entry name" value="G_PROTEIN_RECEP_F1_2"/>
    <property type="match status" value="1"/>
</dbReference>
<organism evidence="15 16">
    <name type="scientific">Dinothrombium tinctorium</name>
    <dbReference type="NCBI Taxonomy" id="1965070"/>
    <lineage>
        <taxon>Eukaryota</taxon>
        <taxon>Metazoa</taxon>
        <taxon>Ecdysozoa</taxon>
        <taxon>Arthropoda</taxon>
        <taxon>Chelicerata</taxon>
        <taxon>Arachnida</taxon>
        <taxon>Acari</taxon>
        <taxon>Acariformes</taxon>
        <taxon>Trombidiformes</taxon>
        <taxon>Prostigmata</taxon>
        <taxon>Anystina</taxon>
        <taxon>Parasitengona</taxon>
        <taxon>Trombidioidea</taxon>
        <taxon>Trombidiidae</taxon>
        <taxon>Dinothrombium</taxon>
    </lineage>
</organism>
<evidence type="ECO:0000259" key="14">
    <source>
        <dbReference type="PROSITE" id="PS50262"/>
    </source>
</evidence>
<comment type="subcellular location">
    <subcellularLocation>
        <location evidence="1">Cell membrane</location>
        <topology evidence="1">Multi-pass membrane protein</topology>
    </subcellularLocation>
</comment>
<name>A0A3S3Q0B7_9ACAR</name>
<dbReference type="PRINTS" id="PR00664">
    <property type="entry name" value="OCTOPAMINER"/>
</dbReference>
<dbReference type="STRING" id="1965070.A0A3S3Q0B7"/>
<keyword evidence="4 11" id="KW-0812">Transmembrane</keyword>
<dbReference type="AlphaFoldDB" id="A0A3S3Q0B7"/>
<reference evidence="15 16" key="1">
    <citation type="journal article" date="2018" name="Gigascience">
        <title>Genomes of trombidid mites reveal novel predicted allergens and laterally-transferred genes associated with secondary metabolism.</title>
        <authorList>
            <person name="Dong X."/>
            <person name="Chaisiri K."/>
            <person name="Xia D."/>
            <person name="Armstrong S.D."/>
            <person name="Fang Y."/>
            <person name="Donnelly M.J."/>
            <person name="Kadowaki T."/>
            <person name="McGarry J.W."/>
            <person name="Darby A.C."/>
            <person name="Makepeace B.L."/>
        </authorList>
    </citation>
    <scope>NUCLEOTIDE SEQUENCE [LARGE SCALE GENOMIC DNA]</scope>
    <source>
        <strain evidence="15">UoL-WK</strain>
    </source>
</reference>
<evidence type="ECO:0000256" key="7">
    <source>
        <dbReference type="ARBA" id="ARBA00023136"/>
    </source>
</evidence>
<dbReference type="SMART" id="SM01381">
    <property type="entry name" value="7TM_GPCR_Srsx"/>
    <property type="match status" value="1"/>
</dbReference>
<dbReference type="PRINTS" id="PR00237">
    <property type="entry name" value="GPCRRHODOPSN"/>
</dbReference>
<evidence type="ECO:0000313" key="16">
    <source>
        <dbReference type="Proteomes" id="UP000285301"/>
    </source>
</evidence>
<keyword evidence="8 11" id="KW-0675">Receptor</keyword>
<feature type="compositionally biased region" description="Polar residues" evidence="12">
    <location>
        <begin position="259"/>
        <end position="278"/>
    </location>
</feature>
<evidence type="ECO:0000256" key="4">
    <source>
        <dbReference type="ARBA" id="ARBA00022692"/>
    </source>
</evidence>
<dbReference type="Gene3D" id="1.20.1070.10">
    <property type="entry name" value="Rhodopsin 7-helix transmembrane proteins"/>
    <property type="match status" value="1"/>
</dbReference>
<dbReference type="GO" id="GO:0005886">
    <property type="term" value="C:plasma membrane"/>
    <property type="evidence" value="ECO:0007669"/>
    <property type="project" value="UniProtKB-SubCell"/>
</dbReference>
<accession>A0A3S3Q0B7</accession>
<dbReference type="PANTHER" id="PTHR24248:SF174">
    <property type="entry name" value="TYRAMINE_OCTOPAMINE RECEPTOR"/>
    <property type="match status" value="1"/>
</dbReference>
<evidence type="ECO:0000256" key="1">
    <source>
        <dbReference type="ARBA" id="ARBA00004651"/>
    </source>
</evidence>
<gene>
    <name evidence="15" type="ORF">B4U79_10189</name>
</gene>
<dbReference type="Pfam" id="PF00001">
    <property type="entry name" value="7tm_1"/>
    <property type="match status" value="1"/>
</dbReference>
<dbReference type="InterPro" id="IPR017452">
    <property type="entry name" value="GPCR_Rhodpsn_7TM"/>
</dbReference>
<evidence type="ECO:0000256" key="10">
    <source>
        <dbReference type="ARBA" id="ARBA00023224"/>
    </source>
</evidence>
<dbReference type="CDD" id="cd15060">
    <property type="entry name" value="7tmA_tyramine_octopamine_R-like"/>
    <property type="match status" value="1"/>
</dbReference>
<evidence type="ECO:0000256" key="13">
    <source>
        <dbReference type="SAM" id="Phobius"/>
    </source>
</evidence>
<keyword evidence="16" id="KW-1185">Reference proteome</keyword>
<proteinExistence type="inferred from homology"/>
<evidence type="ECO:0000256" key="3">
    <source>
        <dbReference type="ARBA" id="ARBA00022475"/>
    </source>
</evidence>
<feature type="region of interest" description="Disordered" evidence="12">
    <location>
        <begin position="259"/>
        <end position="287"/>
    </location>
</feature>
<evidence type="ECO:0000313" key="15">
    <source>
        <dbReference type="EMBL" id="RWS11502.1"/>
    </source>
</evidence>
<dbReference type="Proteomes" id="UP000285301">
    <property type="component" value="Unassembled WGS sequence"/>
</dbReference>
<evidence type="ECO:0000256" key="9">
    <source>
        <dbReference type="ARBA" id="ARBA00023180"/>
    </source>
</evidence>
<dbReference type="OrthoDB" id="5955450at2759"/>
<dbReference type="GO" id="GO:0004989">
    <property type="term" value="F:octopamine receptor activity"/>
    <property type="evidence" value="ECO:0007669"/>
    <property type="project" value="InterPro"/>
</dbReference>
<feature type="transmembrane region" description="Helical" evidence="13">
    <location>
        <begin position="31"/>
        <end position="58"/>
    </location>
</feature>
<dbReference type="SUPFAM" id="SSF81321">
    <property type="entry name" value="Family A G protein-coupled receptor-like"/>
    <property type="match status" value="1"/>
</dbReference>
<feature type="transmembrane region" description="Helical" evidence="13">
    <location>
        <begin position="337"/>
        <end position="358"/>
    </location>
</feature>